<evidence type="ECO:0000256" key="1">
    <source>
        <dbReference type="ARBA" id="ARBA00003618"/>
    </source>
</evidence>
<gene>
    <name evidence="11" type="ORF">Abiwalacus_09040</name>
</gene>
<dbReference type="CDD" id="cd03241">
    <property type="entry name" value="ABC_RecN"/>
    <property type="match status" value="2"/>
</dbReference>
<dbReference type="PANTHER" id="PTHR11059">
    <property type="entry name" value="DNA REPAIR PROTEIN RECN"/>
    <property type="match status" value="1"/>
</dbReference>
<evidence type="ECO:0000259" key="10">
    <source>
        <dbReference type="Pfam" id="PF02463"/>
    </source>
</evidence>
<dbReference type="EMBL" id="AP025943">
    <property type="protein sequence ID" value="BDL43330.1"/>
    <property type="molecule type" value="Genomic_DNA"/>
</dbReference>
<comment type="similarity">
    <text evidence="2">Belongs to the RecN family.</text>
</comment>
<proteinExistence type="inferred from homology"/>
<dbReference type="InterPro" id="IPR004604">
    <property type="entry name" value="DNA_recomb/repair_RecN"/>
</dbReference>
<dbReference type="Gene3D" id="3.40.50.300">
    <property type="entry name" value="P-loop containing nucleotide triphosphate hydrolases"/>
    <property type="match status" value="2"/>
</dbReference>
<evidence type="ECO:0000313" key="12">
    <source>
        <dbReference type="Proteomes" id="UP001062263"/>
    </source>
</evidence>
<reference evidence="11" key="1">
    <citation type="submission" date="2022-06" db="EMBL/GenBank/DDBJ databases">
        <title>Akkermansia biwalacus sp. nov., an anaerobic mucin-degrading bacterium isolated from human intestine.</title>
        <authorList>
            <person name="Kobayashi Y."/>
            <person name="Inoue S."/>
            <person name="Kawahara T."/>
            <person name="Kohda N."/>
        </authorList>
    </citation>
    <scope>NUCLEOTIDE SEQUENCE</scope>
    <source>
        <strain evidence="11">WON2089</strain>
    </source>
</reference>
<dbReference type="Pfam" id="PF02463">
    <property type="entry name" value="SMC_N"/>
    <property type="match status" value="1"/>
</dbReference>
<keyword evidence="6" id="KW-0067">ATP-binding</keyword>
<protein>
    <recommendedName>
        <fullName evidence="3">DNA repair protein RecN</fullName>
    </recommendedName>
    <alternativeName>
        <fullName evidence="8">Recombination protein N</fullName>
    </alternativeName>
</protein>
<evidence type="ECO:0000256" key="5">
    <source>
        <dbReference type="ARBA" id="ARBA00022763"/>
    </source>
</evidence>
<dbReference type="SUPFAM" id="SSF52540">
    <property type="entry name" value="P-loop containing nucleoside triphosphate hydrolases"/>
    <property type="match status" value="1"/>
</dbReference>
<evidence type="ECO:0000256" key="8">
    <source>
        <dbReference type="ARBA" id="ARBA00033408"/>
    </source>
</evidence>
<evidence type="ECO:0000256" key="3">
    <source>
        <dbReference type="ARBA" id="ARBA00021315"/>
    </source>
</evidence>
<dbReference type="InterPro" id="IPR027417">
    <property type="entry name" value="P-loop_NTPase"/>
</dbReference>
<dbReference type="NCBIfam" id="TIGR00634">
    <property type="entry name" value="recN"/>
    <property type="match status" value="1"/>
</dbReference>
<dbReference type="InterPro" id="IPR003395">
    <property type="entry name" value="RecF/RecN/SMC_N"/>
</dbReference>
<feature type="domain" description="RecF/RecN/SMC N-terminal" evidence="10">
    <location>
        <begin position="73"/>
        <end position="568"/>
    </location>
</feature>
<evidence type="ECO:0000256" key="6">
    <source>
        <dbReference type="ARBA" id="ARBA00022840"/>
    </source>
</evidence>
<dbReference type="Proteomes" id="UP001062263">
    <property type="component" value="Chromosome"/>
</dbReference>
<organism evidence="11 12">
    <name type="scientific">Akkermansia biwaensis</name>
    <dbReference type="NCBI Taxonomy" id="2946555"/>
    <lineage>
        <taxon>Bacteria</taxon>
        <taxon>Pseudomonadati</taxon>
        <taxon>Verrucomicrobiota</taxon>
        <taxon>Verrucomicrobiia</taxon>
        <taxon>Verrucomicrobiales</taxon>
        <taxon>Akkermansiaceae</taxon>
        <taxon>Akkermansia</taxon>
    </lineage>
</organism>
<comment type="function">
    <text evidence="1">May be involved in recombinational repair of damaged DNA.</text>
</comment>
<evidence type="ECO:0000256" key="9">
    <source>
        <dbReference type="SAM" id="Coils"/>
    </source>
</evidence>
<evidence type="ECO:0000256" key="4">
    <source>
        <dbReference type="ARBA" id="ARBA00022741"/>
    </source>
</evidence>
<evidence type="ECO:0000256" key="2">
    <source>
        <dbReference type="ARBA" id="ARBA00009441"/>
    </source>
</evidence>
<keyword evidence="5" id="KW-0227">DNA damage</keyword>
<evidence type="ECO:0000256" key="7">
    <source>
        <dbReference type="ARBA" id="ARBA00023204"/>
    </source>
</evidence>
<accession>A0ABM7ZF72</accession>
<keyword evidence="9" id="KW-0175">Coiled coil</keyword>
<dbReference type="PANTHER" id="PTHR11059:SF0">
    <property type="entry name" value="DNA REPAIR PROTEIN RECN"/>
    <property type="match status" value="1"/>
</dbReference>
<keyword evidence="12" id="KW-1185">Reference proteome</keyword>
<feature type="coiled-coil region" evidence="9">
    <location>
        <begin position="386"/>
        <end position="430"/>
    </location>
</feature>
<keyword evidence="7" id="KW-0234">DNA repair</keyword>
<evidence type="ECO:0000313" key="11">
    <source>
        <dbReference type="EMBL" id="BDL43330.1"/>
    </source>
</evidence>
<sequence length="611" mass="67971">MEERNRLFLGSGEVHTAQEQPIWGTPVDVPVPKKRMFITDVMVAFRADYAIMHSKSKARMLTLLKIRNLALVDQLLWEPSSGFICITGETGAGKSVIIGAIRLALGERADKTLIRSGEQQCSVEAVFHLPDSSSVHAILNEHGVPPCEDGNLIIKRIISPTANRQFLNDSPCTLNLLREAGACLVDMHGPNDHRSLTSHDRQLSLLDAFGEHARLTQAYADSWRQWQDARRAYDDLEHAEAAADREIELLRHQVDEIDAAGFTPEEVLTLEERWQRARNGTRLQELVSRMLSMLEETDGPGLGSQLRELSRASHDLERMDSSTAAWLAPLEGVTLELKEIENRLADYSAELDCDPQELFRLEERINLLESLKMKYGHSFEDIAARREEAVCRLDRIEHRTERLEELRAAIAQLRKQLDAAGQALTKARQAAAPRLAESIVKHSRELGFRQAVFEISLTPLQEPGSQGMETVEFLFGPNPGEPSKPLRLIASGGELARIMLAIKSALAHKDSTPLLVFDEIDANVGGEVARSVGFKMQQLGARHQVISITHFPQVAALASHHYLVQKASAGNRTISCLREVDQEERIDELARMLGGGGDHARTLAQALLQTS</sequence>
<dbReference type="PIRSF" id="PIRSF003128">
    <property type="entry name" value="RecN"/>
    <property type="match status" value="1"/>
</dbReference>
<name>A0ABM7ZF72_9BACT</name>
<keyword evidence="4" id="KW-0547">Nucleotide-binding</keyword>